<name>A0A7S8EAD5_9CHLR</name>
<dbReference type="SUPFAM" id="SSF46955">
    <property type="entry name" value="Putative DNA-binding domain"/>
    <property type="match status" value="1"/>
</dbReference>
<evidence type="ECO:0000259" key="3">
    <source>
        <dbReference type="PROSITE" id="PS50937"/>
    </source>
</evidence>
<proteinExistence type="predicted"/>
<sequence>MLKIGEFAVLADMSIKTLRYYDDIGLLKPIHVDPETGYRYYAFAQLARAYRLASFKNMGLALNEISDLLDESMTLGPTRRFLKTKRAELDAALRTLQDQIAYLDNKIYEVEIEGRMSSYEVMVKRLEPMKVLVAGGAAPLQKDVGDTIAMLKARIATYHVYPTAPVMAMFLDYLHPPRDIPIEVAQPTDSNVRLQGNDGVAERLLPAMTVAAVIHTGPKDMAPGWVALNQWIHRNDYKIVGPFREIFLHETSDEDPEQYAYELQFPILKK</sequence>
<dbReference type="KEGG" id="pmet:G4Y79_02685"/>
<dbReference type="InterPro" id="IPR000551">
    <property type="entry name" value="MerR-type_HTH_dom"/>
</dbReference>
<dbReference type="InterPro" id="IPR011256">
    <property type="entry name" value="Reg_factor_effector_dom_sf"/>
</dbReference>
<dbReference type="AlphaFoldDB" id="A0A7S8EAD5"/>
<dbReference type="Pfam" id="PF06445">
    <property type="entry name" value="GyrI-like"/>
    <property type="match status" value="1"/>
</dbReference>
<dbReference type="InterPro" id="IPR009061">
    <property type="entry name" value="DNA-bd_dom_put_sf"/>
</dbReference>
<dbReference type="InterPro" id="IPR029442">
    <property type="entry name" value="GyrI-like"/>
</dbReference>
<dbReference type="PROSITE" id="PS50937">
    <property type="entry name" value="HTH_MERR_2"/>
    <property type="match status" value="1"/>
</dbReference>
<reference evidence="4 5" key="1">
    <citation type="submission" date="2020-02" db="EMBL/GenBank/DDBJ databases">
        <authorList>
            <person name="Zheng R.K."/>
            <person name="Sun C.M."/>
        </authorList>
    </citation>
    <scope>NUCLEOTIDE SEQUENCE [LARGE SCALE GENOMIC DNA]</scope>
    <source>
        <strain evidence="5">rifampicinis</strain>
    </source>
</reference>
<dbReference type="GO" id="GO:0003700">
    <property type="term" value="F:DNA-binding transcription factor activity"/>
    <property type="evidence" value="ECO:0007669"/>
    <property type="project" value="InterPro"/>
</dbReference>
<accession>A0A7S8EAD5</accession>
<dbReference type="Gene3D" id="1.10.1660.10">
    <property type="match status" value="1"/>
</dbReference>
<dbReference type="Gene3D" id="3.20.80.10">
    <property type="entry name" value="Regulatory factor, effector binding domain"/>
    <property type="match status" value="1"/>
</dbReference>
<gene>
    <name evidence="4" type="ORF">G4Y79_02685</name>
</gene>
<dbReference type="Proteomes" id="UP000594468">
    <property type="component" value="Chromosome"/>
</dbReference>
<dbReference type="SUPFAM" id="SSF55136">
    <property type="entry name" value="Probable bacterial effector-binding domain"/>
    <property type="match status" value="1"/>
</dbReference>
<dbReference type="CDD" id="cd01107">
    <property type="entry name" value="HTH_BmrR"/>
    <property type="match status" value="1"/>
</dbReference>
<feature type="domain" description="HTH merR-type" evidence="3">
    <location>
        <begin position="1"/>
        <end position="71"/>
    </location>
</feature>
<evidence type="ECO:0000256" key="2">
    <source>
        <dbReference type="SAM" id="Coils"/>
    </source>
</evidence>
<organism evidence="4 5">
    <name type="scientific">Phototrophicus methaneseepsis</name>
    <dbReference type="NCBI Taxonomy" id="2710758"/>
    <lineage>
        <taxon>Bacteria</taxon>
        <taxon>Bacillati</taxon>
        <taxon>Chloroflexota</taxon>
        <taxon>Candidatus Thermofontia</taxon>
        <taxon>Phototrophicales</taxon>
        <taxon>Phototrophicaceae</taxon>
        <taxon>Phototrophicus</taxon>
    </lineage>
</organism>
<protein>
    <submittedName>
        <fullName evidence="4">MerR family transcriptional regulator</fullName>
    </submittedName>
</protein>
<keyword evidence="1" id="KW-0238">DNA-binding</keyword>
<dbReference type="EMBL" id="CP062983">
    <property type="protein sequence ID" value="QPC83301.1"/>
    <property type="molecule type" value="Genomic_DNA"/>
</dbReference>
<dbReference type="PANTHER" id="PTHR30204:SF97">
    <property type="entry name" value="MERR FAMILY REGULATORY PROTEIN"/>
    <property type="match status" value="1"/>
</dbReference>
<keyword evidence="5" id="KW-1185">Reference proteome</keyword>
<evidence type="ECO:0000256" key="1">
    <source>
        <dbReference type="ARBA" id="ARBA00023125"/>
    </source>
</evidence>
<evidence type="ECO:0000313" key="5">
    <source>
        <dbReference type="Proteomes" id="UP000594468"/>
    </source>
</evidence>
<dbReference type="InterPro" id="IPR010499">
    <property type="entry name" value="AraC_E-bd"/>
</dbReference>
<evidence type="ECO:0000313" key="4">
    <source>
        <dbReference type="EMBL" id="QPC83301.1"/>
    </source>
</evidence>
<dbReference type="PANTHER" id="PTHR30204">
    <property type="entry name" value="REDOX-CYCLING DRUG-SENSING TRANSCRIPTIONAL ACTIVATOR SOXR"/>
    <property type="match status" value="1"/>
</dbReference>
<dbReference type="SMART" id="SM00871">
    <property type="entry name" value="AraC_E_bind"/>
    <property type="match status" value="1"/>
</dbReference>
<dbReference type="Pfam" id="PF13411">
    <property type="entry name" value="MerR_1"/>
    <property type="match status" value="1"/>
</dbReference>
<keyword evidence="2" id="KW-0175">Coiled coil</keyword>
<dbReference type="RefSeq" id="WP_195171368.1">
    <property type="nucleotide sequence ID" value="NZ_CP062983.1"/>
</dbReference>
<dbReference type="InterPro" id="IPR047057">
    <property type="entry name" value="MerR_fam"/>
</dbReference>
<feature type="coiled-coil region" evidence="2">
    <location>
        <begin position="79"/>
        <end position="106"/>
    </location>
</feature>
<dbReference type="GO" id="GO:0003677">
    <property type="term" value="F:DNA binding"/>
    <property type="evidence" value="ECO:0007669"/>
    <property type="project" value="UniProtKB-KW"/>
</dbReference>
<dbReference type="SMART" id="SM00422">
    <property type="entry name" value="HTH_MERR"/>
    <property type="match status" value="1"/>
</dbReference>